<comment type="similarity">
    <text evidence="3">Belongs to the ATP-dependent AMP-binding enzyme family.</text>
</comment>
<evidence type="ECO:0000256" key="8">
    <source>
        <dbReference type="ARBA" id="ARBA00023274"/>
    </source>
</evidence>
<dbReference type="FunFam" id="6.10.250.3250:FF:000001">
    <property type="entry name" value="60S ribosomal protein L13a"/>
    <property type="match status" value="1"/>
</dbReference>
<organism evidence="12 13">
    <name type="scientific">Hyaloscypha variabilis (strain UAMH 11265 / GT02V1 / F)</name>
    <name type="common">Meliniomyces variabilis</name>
    <dbReference type="NCBI Taxonomy" id="1149755"/>
    <lineage>
        <taxon>Eukaryota</taxon>
        <taxon>Fungi</taxon>
        <taxon>Dikarya</taxon>
        <taxon>Ascomycota</taxon>
        <taxon>Pezizomycotina</taxon>
        <taxon>Leotiomycetes</taxon>
        <taxon>Helotiales</taxon>
        <taxon>Hyaloscyphaceae</taxon>
        <taxon>Hyaloscypha</taxon>
        <taxon>Hyaloscypha variabilis</taxon>
    </lineage>
</organism>
<dbReference type="Gene3D" id="3.30.300.30">
    <property type="match status" value="1"/>
</dbReference>
<dbReference type="GO" id="GO:0015934">
    <property type="term" value="C:large ribosomal subunit"/>
    <property type="evidence" value="ECO:0007669"/>
    <property type="project" value="InterPro"/>
</dbReference>
<accession>A0A2J6R6R2</accession>
<evidence type="ECO:0000259" key="10">
    <source>
        <dbReference type="Pfam" id="PF00501"/>
    </source>
</evidence>
<dbReference type="PANTHER" id="PTHR43859:SF4">
    <property type="entry name" value="BUTANOATE--COA LIGASE AAE1-RELATED"/>
    <property type="match status" value="1"/>
</dbReference>
<proteinExistence type="inferred from homology"/>
<comment type="similarity">
    <text evidence="2 9">Belongs to the universal ribosomal protein uL13 family.</text>
</comment>
<dbReference type="GO" id="GO:0006412">
    <property type="term" value="P:translation"/>
    <property type="evidence" value="ECO:0007669"/>
    <property type="project" value="InterPro"/>
</dbReference>
<evidence type="ECO:0000256" key="9">
    <source>
        <dbReference type="RuleBase" id="RU003877"/>
    </source>
</evidence>
<dbReference type="InterPro" id="IPR042099">
    <property type="entry name" value="ANL_N_sf"/>
</dbReference>
<dbReference type="FunFam" id="3.90.1180.10:FF:000002">
    <property type="entry name" value="60S ribosomal protein L16"/>
    <property type="match status" value="1"/>
</dbReference>
<feature type="domain" description="AMP-binding enzyme C-terminal" evidence="11">
    <location>
        <begin position="682"/>
        <end position="758"/>
    </location>
</feature>
<keyword evidence="6 9" id="KW-0689">Ribosomal protein</keyword>
<dbReference type="AlphaFoldDB" id="A0A2J6R6R2"/>
<dbReference type="InterPro" id="IPR025110">
    <property type="entry name" value="AMP-bd_C"/>
</dbReference>
<evidence type="ECO:0000256" key="1">
    <source>
        <dbReference type="ARBA" id="ARBA00004021"/>
    </source>
</evidence>
<evidence type="ECO:0000256" key="4">
    <source>
        <dbReference type="ARBA" id="ARBA00022598"/>
    </source>
</evidence>
<dbReference type="InterPro" id="IPR036899">
    <property type="entry name" value="Ribosomal_uL13_sf"/>
</dbReference>
<evidence type="ECO:0000259" key="11">
    <source>
        <dbReference type="Pfam" id="PF13193"/>
    </source>
</evidence>
<evidence type="ECO:0000256" key="7">
    <source>
        <dbReference type="ARBA" id="ARBA00023098"/>
    </source>
</evidence>
<dbReference type="Proteomes" id="UP000235786">
    <property type="component" value="Unassembled WGS sequence"/>
</dbReference>
<keyword evidence="8 9" id="KW-0687">Ribonucleoprotein</keyword>
<dbReference type="SUPFAM" id="SSF52161">
    <property type="entry name" value="Ribosomal protein L13"/>
    <property type="match status" value="1"/>
</dbReference>
<evidence type="ECO:0000256" key="6">
    <source>
        <dbReference type="ARBA" id="ARBA00022980"/>
    </source>
</evidence>
<reference evidence="12 13" key="1">
    <citation type="submission" date="2016-04" db="EMBL/GenBank/DDBJ databases">
        <title>A degradative enzymes factory behind the ericoid mycorrhizal symbiosis.</title>
        <authorList>
            <consortium name="DOE Joint Genome Institute"/>
            <person name="Martino E."/>
            <person name="Morin E."/>
            <person name="Grelet G."/>
            <person name="Kuo A."/>
            <person name="Kohler A."/>
            <person name="Daghino S."/>
            <person name="Barry K."/>
            <person name="Choi C."/>
            <person name="Cichocki N."/>
            <person name="Clum A."/>
            <person name="Copeland A."/>
            <person name="Hainaut M."/>
            <person name="Haridas S."/>
            <person name="Labutti K."/>
            <person name="Lindquist E."/>
            <person name="Lipzen A."/>
            <person name="Khouja H.-R."/>
            <person name="Murat C."/>
            <person name="Ohm R."/>
            <person name="Olson A."/>
            <person name="Spatafora J."/>
            <person name="Veneault-Fourrey C."/>
            <person name="Henrissat B."/>
            <person name="Grigoriev I."/>
            <person name="Martin F."/>
            <person name="Perotto S."/>
        </authorList>
    </citation>
    <scope>NUCLEOTIDE SEQUENCE [LARGE SCALE GENOMIC DNA]</scope>
    <source>
        <strain evidence="12 13">F</strain>
    </source>
</reference>
<dbReference type="SUPFAM" id="SSF56801">
    <property type="entry name" value="Acetyl-CoA synthetase-like"/>
    <property type="match status" value="1"/>
</dbReference>
<dbReference type="GO" id="GO:0016874">
    <property type="term" value="F:ligase activity"/>
    <property type="evidence" value="ECO:0007669"/>
    <property type="project" value="UniProtKB-KW"/>
</dbReference>
<dbReference type="InterPro" id="IPR000873">
    <property type="entry name" value="AMP-dep_synth/lig_dom"/>
</dbReference>
<dbReference type="Gene3D" id="6.10.250.3250">
    <property type="match status" value="1"/>
</dbReference>
<dbReference type="Pfam" id="PF00572">
    <property type="entry name" value="Ribosomal_L13"/>
    <property type="match status" value="1"/>
</dbReference>
<feature type="domain" description="AMP-dependent synthetase/ligase" evidence="10">
    <location>
        <begin position="241"/>
        <end position="631"/>
    </location>
</feature>
<comment type="function">
    <text evidence="1">Component of the ribosome, a large ribonucleoprotein complex responsible for the synthesis of proteins in the cell. The small ribosomal subunit (SSU) binds messenger RNAs (mRNAs) and translates the encoded message by selecting cognate aminoacyl-transfer RNA (tRNA) molecules. The large subunit (LSU) contains the ribosomal catalytic site termed the peptidyl transferase center (PTC), which catalyzes the formation of peptide bonds, thereby polymerizing the amino acids delivered by tRNAs into a polypeptide chain. The nascent polypeptides leave the ribosome through a tunnel in the LSU and interact with protein factors that function in enzymatic processing, targeting, and the membrane insertion of nascent chains at the exit of the ribosomal tunnel.</text>
</comment>
<dbReference type="PROSITE" id="PS00783">
    <property type="entry name" value="RIBOSOMAL_L13"/>
    <property type="match status" value="1"/>
</dbReference>
<dbReference type="GO" id="GO:0006631">
    <property type="term" value="P:fatty acid metabolic process"/>
    <property type="evidence" value="ECO:0007669"/>
    <property type="project" value="UniProtKB-KW"/>
</dbReference>
<name>A0A2J6R6R2_HYAVF</name>
<dbReference type="OrthoDB" id="1882297at2759"/>
<dbReference type="InterPro" id="IPR045851">
    <property type="entry name" value="AMP-bd_C_sf"/>
</dbReference>
<keyword evidence="13" id="KW-1185">Reference proteome</keyword>
<gene>
    <name evidence="12" type="ORF">L207DRAFT_547499</name>
</gene>
<dbReference type="CDD" id="cd00392">
    <property type="entry name" value="Ribosomal_L13"/>
    <property type="match status" value="1"/>
</dbReference>
<keyword evidence="5" id="KW-0276">Fatty acid metabolism</keyword>
<dbReference type="InterPro" id="IPR005755">
    <property type="entry name" value="Ribosomal_uL13_euk/arc"/>
</dbReference>
<dbReference type="InterPro" id="IPR023563">
    <property type="entry name" value="Ribosomal_uL13_CS"/>
</dbReference>
<keyword evidence="7" id="KW-0443">Lipid metabolism</keyword>
<evidence type="ECO:0000313" key="13">
    <source>
        <dbReference type="Proteomes" id="UP000235786"/>
    </source>
</evidence>
<evidence type="ECO:0000256" key="3">
    <source>
        <dbReference type="ARBA" id="ARBA00006432"/>
    </source>
</evidence>
<protein>
    <submittedName>
        <fullName evidence="12">AMP dependent synthetase and ligase</fullName>
    </submittedName>
</protein>
<evidence type="ECO:0000313" key="12">
    <source>
        <dbReference type="EMBL" id="PMD34203.1"/>
    </source>
</evidence>
<dbReference type="Gene3D" id="3.40.50.12780">
    <property type="entry name" value="N-terminal domain of ligase-like"/>
    <property type="match status" value="1"/>
</dbReference>
<dbReference type="STRING" id="1149755.A0A2J6R6R2"/>
<dbReference type="PANTHER" id="PTHR43859">
    <property type="entry name" value="ACYL-ACTIVATING ENZYME"/>
    <property type="match status" value="1"/>
</dbReference>
<sequence>MSTFEPTITIDGKGHLLGRLASTVAKQLLNGQKIVVVRCEALNISGEFFRSKLKYHAYLRKMTRYNPTRGGPFHFRAPSRIFYKTVRGMIPHKTARGAAAMERLKVFEGVPPPYDKVKRVVVPQALRVLRLKPGRKYCTVGRLSHEVGWKYQDVVARLEERRKVKGAAYYARKKAARKQLSDAQKSAKVDGKTKKQLADSRLQALTSHFLPSSASSTAADATKYTHTHHIHTLSPTSFLPRAAEIEPDAEAIVHITSNGAFLRRNYTEFADRSRGLAYFLLKHNFHRVGILAPNTPAFLESIFGIAAAGAVNVAVNYRLKTEDISYIFTFSEVDVIVVDQEYLHLLDDFRKQKPGVPFIIDTDTDATEGQLSGPFDEAVLEGLRWDSEKGAKGWGGLKAQAEDEDDMIAIPFTSGTTAKPKGVVYTHRGAYLAALGNVIESGLNYHTGRCGYLWTLPMFHAMGWTFPWAVTAVRGTHYCLRKIDYPLIWKLLKTENITHFNAAPTVNTLLCASKEASKLANPVRVTVAASPPTAHLFEQMTNLNLYPVHVYGLTETYGPITKGYHMPVWETLPLKEKYARMARQGHGFITGLPIRIIKQDQPEGVLIDVKKDGKEIGEIIFQGNICAKEYLKDDDATRKLFAGGALHSGDLAVWHEDGSAQILDRAKDIIISGGENISSVALEAMLVQHPSVLEAGVVAVSDSHWGERPKAFITIKDGHEMKGEELIEWAKHESAISKFMVPREVEVVAELPKTSTGKVKKNVLRMWAKGDYSEK</sequence>
<dbReference type="InterPro" id="IPR005822">
    <property type="entry name" value="Ribosomal_uL13"/>
</dbReference>
<evidence type="ECO:0000256" key="5">
    <source>
        <dbReference type="ARBA" id="ARBA00022832"/>
    </source>
</evidence>
<dbReference type="GO" id="GO:0003735">
    <property type="term" value="F:structural constituent of ribosome"/>
    <property type="evidence" value="ECO:0007669"/>
    <property type="project" value="InterPro"/>
</dbReference>
<dbReference type="FunFam" id="3.30.300.30:FF:000008">
    <property type="entry name" value="2,3-dihydroxybenzoate-AMP ligase"/>
    <property type="match status" value="1"/>
</dbReference>
<dbReference type="NCBIfam" id="TIGR01077">
    <property type="entry name" value="L13_A_E"/>
    <property type="match status" value="1"/>
</dbReference>
<evidence type="ECO:0000256" key="2">
    <source>
        <dbReference type="ARBA" id="ARBA00006227"/>
    </source>
</evidence>
<dbReference type="Pfam" id="PF00501">
    <property type="entry name" value="AMP-binding"/>
    <property type="match status" value="1"/>
</dbReference>
<dbReference type="Pfam" id="PF13193">
    <property type="entry name" value="AMP-binding_C"/>
    <property type="match status" value="1"/>
</dbReference>
<dbReference type="EMBL" id="KZ613954">
    <property type="protein sequence ID" value="PMD34203.1"/>
    <property type="molecule type" value="Genomic_DNA"/>
</dbReference>
<dbReference type="HAMAP" id="MF_01366">
    <property type="entry name" value="Ribosomal_uL13"/>
    <property type="match status" value="1"/>
</dbReference>
<keyword evidence="4 12" id="KW-0436">Ligase</keyword>
<dbReference type="Gene3D" id="3.90.1180.10">
    <property type="entry name" value="Ribosomal protein L13"/>
    <property type="match status" value="1"/>
</dbReference>